<dbReference type="EMBL" id="CAJEWN010000488">
    <property type="protein sequence ID" value="CAD2184042.1"/>
    <property type="molecule type" value="Genomic_DNA"/>
</dbReference>
<protein>
    <recommendedName>
        <fullName evidence="2">Galectin</fullName>
    </recommendedName>
</protein>
<dbReference type="SMART" id="SM00908">
    <property type="entry name" value="Gal-bind_lectin"/>
    <property type="match status" value="2"/>
</dbReference>
<dbReference type="AlphaFoldDB" id="A0A6V7WAE5"/>
<dbReference type="InterPro" id="IPR013320">
    <property type="entry name" value="ConA-like_dom_sf"/>
</dbReference>
<dbReference type="Pfam" id="PF00337">
    <property type="entry name" value="Gal-bind_lectin"/>
    <property type="match status" value="2"/>
</dbReference>
<dbReference type="CDD" id="cd00070">
    <property type="entry name" value="GLECT"/>
    <property type="match status" value="1"/>
</dbReference>
<feature type="domain" description="Galectin" evidence="4">
    <location>
        <begin position="52"/>
        <end position="185"/>
    </location>
</feature>
<evidence type="ECO:0000259" key="4">
    <source>
        <dbReference type="PROSITE" id="PS51304"/>
    </source>
</evidence>
<comment type="caution">
    <text evidence="5">The sequence shown here is derived from an EMBL/GenBank/DDBJ whole genome shotgun (WGS) entry which is preliminary data.</text>
</comment>
<feature type="signal peptide" evidence="3">
    <location>
        <begin position="1"/>
        <end position="22"/>
    </location>
</feature>
<evidence type="ECO:0000256" key="3">
    <source>
        <dbReference type="SAM" id="SignalP"/>
    </source>
</evidence>
<evidence type="ECO:0000256" key="2">
    <source>
        <dbReference type="RuleBase" id="RU102079"/>
    </source>
</evidence>
<evidence type="ECO:0000256" key="1">
    <source>
        <dbReference type="ARBA" id="ARBA00022734"/>
    </source>
</evidence>
<feature type="domain" description="Galectin" evidence="4">
    <location>
        <begin position="209"/>
        <end position="344"/>
    </location>
</feature>
<dbReference type="SMART" id="SM00276">
    <property type="entry name" value="GLECT"/>
    <property type="match status" value="2"/>
</dbReference>
<dbReference type="PROSITE" id="PS51304">
    <property type="entry name" value="GALECTIN"/>
    <property type="match status" value="2"/>
</dbReference>
<keyword evidence="1 2" id="KW-0430">Lectin</keyword>
<keyword evidence="3" id="KW-0732">Signal</keyword>
<evidence type="ECO:0000313" key="6">
    <source>
        <dbReference type="Proteomes" id="UP000580250"/>
    </source>
</evidence>
<dbReference type="InterPro" id="IPR044156">
    <property type="entry name" value="Galectin-like"/>
</dbReference>
<dbReference type="PANTHER" id="PTHR11346:SF147">
    <property type="entry name" value="GALECTIN"/>
    <property type="match status" value="1"/>
</dbReference>
<feature type="chain" id="PRO_5027913555" description="Galectin" evidence="3">
    <location>
        <begin position="23"/>
        <end position="349"/>
    </location>
</feature>
<dbReference type="Proteomes" id="UP000580250">
    <property type="component" value="Unassembled WGS sequence"/>
</dbReference>
<dbReference type="OrthoDB" id="8112755at2759"/>
<reference evidence="5 6" key="1">
    <citation type="submission" date="2020-08" db="EMBL/GenBank/DDBJ databases">
        <authorList>
            <person name="Koutsovoulos G."/>
            <person name="Danchin GJ E."/>
        </authorList>
    </citation>
    <scope>NUCLEOTIDE SEQUENCE [LARGE SCALE GENOMIC DNA]</scope>
</reference>
<dbReference type="Gene3D" id="2.60.120.200">
    <property type="match status" value="2"/>
</dbReference>
<gene>
    <name evidence="5" type="ORF">MENT_LOCUS36373</name>
</gene>
<dbReference type="InterPro" id="IPR001079">
    <property type="entry name" value="Galectin_CRD"/>
</dbReference>
<proteinExistence type="predicted"/>
<dbReference type="PANTHER" id="PTHR11346">
    <property type="entry name" value="GALECTIN"/>
    <property type="match status" value="1"/>
</dbReference>
<accession>A0A6V7WAE5</accession>
<dbReference type="SUPFAM" id="SSF49899">
    <property type="entry name" value="Concanavalin A-like lectins/glucanases"/>
    <property type="match status" value="2"/>
</dbReference>
<dbReference type="GO" id="GO:0030246">
    <property type="term" value="F:carbohydrate binding"/>
    <property type="evidence" value="ECO:0007669"/>
    <property type="project" value="UniProtKB-UniRule"/>
</dbReference>
<name>A0A6V7WAE5_MELEN</name>
<evidence type="ECO:0000313" key="5">
    <source>
        <dbReference type="EMBL" id="CAD2184042.1"/>
    </source>
</evidence>
<organism evidence="5 6">
    <name type="scientific">Meloidogyne enterolobii</name>
    <name type="common">Root-knot nematode worm</name>
    <name type="synonym">Meloidogyne mayaguensis</name>
    <dbReference type="NCBI Taxonomy" id="390850"/>
    <lineage>
        <taxon>Eukaryota</taxon>
        <taxon>Metazoa</taxon>
        <taxon>Ecdysozoa</taxon>
        <taxon>Nematoda</taxon>
        <taxon>Chromadorea</taxon>
        <taxon>Rhabditida</taxon>
        <taxon>Tylenchina</taxon>
        <taxon>Tylenchomorpha</taxon>
        <taxon>Tylenchoidea</taxon>
        <taxon>Meloidogynidae</taxon>
        <taxon>Meloidogyninae</taxon>
        <taxon>Meloidogyne</taxon>
    </lineage>
</organism>
<sequence>MKLITLLLLIICASFMVTIIEAEEPSTPPPFCRFKHIDIPYPSRPAIIDLWKLEFGPGFINPDKRIRFTGVYTNTSERFIINLYSDGVPDKTAITIFHFNPRFDERQVVCNKWSPTNGWGTEVRDGGFPFKIGEPFVLDFISAPQNGLFVHIDGKPFLSFYKKDLPRLSLVEVSSAVELSSVQLCYVNAFCPGHPILKDLTVPLTIDFVKLGFGTGFAPPKRIIILGTPLAQPESFSINIGEPGQLFVDANVLFRFSLLFNETQFILNTWIVGKGWELEYRYRPKGFPFKVGESLFLEIRPSSNNWIHVAFVNGNAFGINRYDLSKVSQMSIEGDIQVSKVILCEQTEM</sequence>